<reference evidence="1 2" key="1">
    <citation type="submission" date="2019-08" db="EMBL/GenBank/DDBJ databases">
        <authorList>
            <person name="Peeters C."/>
        </authorList>
    </citation>
    <scope>NUCLEOTIDE SEQUENCE [LARGE SCALE GENOMIC DNA]</scope>
    <source>
        <strain evidence="1 2">LMG 31108</strain>
    </source>
</reference>
<organism evidence="1 2">
    <name type="scientific">Pandoraea anhela</name>
    <dbReference type="NCBI Taxonomy" id="2508295"/>
    <lineage>
        <taxon>Bacteria</taxon>
        <taxon>Pseudomonadati</taxon>
        <taxon>Pseudomonadota</taxon>
        <taxon>Betaproteobacteria</taxon>
        <taxon>Burkholderiales</taxon>
        <taxon>Burkholderiaceae</taxon>
        <taxon>Pandoraea</taxon>
    </lineage>
</organism>
<sequence>MRLPFALAALDWIAPRDVHGARTLLDLGGKRGWTCRAVGGYCVATAVELPRRQASPAQPLTTEPLIAALAADDTGDASLVRWLARISLVLAGQTELRDDSLCIANETVWWVHRFDTDICAAQVEVQLRRQLLACEMLSSQGAEASGTMAASTTPTADHTRMANNAGAAGTARPPHSLRHG</sequence>
<keyword evidence="2" id="KW-1185">Reference proteome</keyword>
<evidence type="ECO:0000313" key="2">
    <source>
        <dbReference type="Proteomes" id="UP000406256"/>
    </source>
</evidence>
<dbReference type="RefSeq" id="WP_150671036.1">
    <property type="nucleotide sequence ID" value="NZ_CABPSB010000023.1"/>
</dbReference>
<dbReference type="AlphaFoldDB" id="A0A5E4YJW5"/>
<proteinExistence type="predicted"/>
<gene>
    <name evidence="1" type="ORF">PAN31108_04557</name>
</gene>
<name>A0A5E4YJW5_9BURK</name>
<accession>A0A5E4YJW5</accession>
<dbReference type="Proteomes" id="UP000406256">
    <property type="component" value="Unassembled WGS sequence"/>
</dbReference>
<dbReference type="OrthoDB" id="8942040at2"/>
<dbReference type="EMBL" id="CABPSB010000023">
    <property type="protein sequence ID" value="VVE48568.1"/>
    <property type="molecule type" value="Genomic_DNA"/>
</dbReference>
<evidence type="ECO:0000313" key="1">
    <source>
        <dbReference type="EMBL" id="VVE48568.1"/>
    </source>
</evidence>
<protein>
    <submittedName>
        <fullName evidence="1">Uncharacterized protein</fullName>
    </submittedName>
</protein>